<dbReference type="PANTHER" id="PTHR11795">
    <property type="entry name" value="BRANCHED-CHAIN AMINO ACID TRANSPORT SYSTEM PERMEASE PROTEIN LIVH"/>
    <property type="match status" value="1"/>
</dbReference>
<comment type="similarity">
    <text evidence="8">Belongs to the binding-protein-dependent transport system permease family. LivHM subfamily.</text>
</comment>
<organism evidence="10 11">
    <name type="scientific">Sulfitobacter porphyrae</name>
    <dbReference type="NCBI Taxonomy" id="1246864"/>
    <lineage>
        <taxon>Bacteria</taxon>
        <taxon>Pseudomonadati</taxon>
        <taxon>Pseudomonadota</taxon>
        <taxon>Alphaproteobacteria</taxon>
        <taxon>Rhodobacterales</taxon>
        <taxon>Roseobacteraceae</taxon>
        <taxon>Sulfitobacter</taxon>
    </lineage>
</organism>
<gene>
    <name evidence="10" type="ORF">ACFQFQ_27445</name>
</gene>
<protein>
    <recommendedName>
        <fullName evidence="12">Branched-chain amino acid ABC transporter permease</fullName>
    </recommendedName>
</protein>
<evidence type="ECO:0000313" key="10">
    <source>
        <dbReference type="EMBL" id="MFC6762424.1"/>
    </source>
</evidence>
<name>A0ABW2B9L9_9RHOB</name>
<evidence type="ECO:0008006" key="12">
    <source>
        <dbReference type="Google" id="ProtNLM"/>
    </source>
</evidence>
<evidence type="ECO:0000313" key="11">
    <source>
        <dbReference type="Proteomes" id="UP001596353"/>
    </source>
</evidence>
<keyword evidence="2" id="KW-0813">Transport</keyword>
<evidence type="ECO:0000256" key="6">
    <source>
        <dbReference type="ARBA" id="ARBA00022989"/>
    </source>
</evidence>
<evidence type="ECO:0000256" key="7">
    <source>
        <dbReference type="ARBA" id="ARBA00023136"/>
    </source>
</evidence>
<sequence>MQEAIVFSLNVSYGIISLALLVLGLAIIFGLLGVLNMAHGELVAIGAYTAWAVQSVGLPLLLALPVAAVAAGSIGWLMEITIIRHLYRRPFDTLLATWGISILLREAIKLCFGLEYKSVIEPVGGSITILGADYPTYRIWLMVAVVLGFVGLFLWYRRSHAGTRVRAMVANPMLASAVGIETAKLARRAFVLGQRPPGWRVV</sequence>
<evidence type="ECO:0000256" key="4">
    <source>
        <dbReference type="ARBA" id="ARBA00022692"/>
    </source>
</evidence>
<evidence type="ECO:0000256" key="1">
    <source>
        <dbReference type="ARBA" id="ARBA00004651"/>
    </source>
</evidence>
<comment type="subcellular location">
    <subcellularLocation>
        <location evidence="1">Cell membrane</location>
        <topology evidence="1">Multi-pass membrane protein</topology>
    </subcellularLocation>
</comment>
<keyword evidence="4 9" id="KW-0812">Transmembrane</keyword>
<proteinExistence type="inferred from homology"/>
<evidence type="ECO:0000256" key="3">
    <source>
        <dbReference type="ARBA" id="ARBA00022475"/>
    </source>
</evidence>
<keyword evidence="3" id="KW-1003">Cell membrane</keyword>
<feature type="transmembrane region" description="Helical" evidence="9">
    <location>
        <begin position="58"/>
        <end position="78"/>
    </location>
</feature>
<comment type="caution">
    <text evidence="10">The sequence shown here is derived from an EMBL/GenBank/DDBJ whole genome shotgun (WGS) entry which is preliminary data.</text>
</comment>
<dbReference type="PANTHER" id="PTHR11795:SF447">
    <property type="entry name" value="ABC TRANSPORTER PERMEASE PROTEIN"/>
    <property type="match status" value="1"/>
</dbReference>
<dbReference type="CDD" id="cd06582">
    <property type="entry name" value="TM_PBP1_LivH_like"/>
    <property type="match status" value="1"/>
</dbReference>
<dbReference type="Pfam" id="PF02653">
    <property type="entry name" value="BPD_transp_2"/>
    <property type="match status" value="1"/>
</dbReference>
<feature type="transmembrane region" description="Helical" evidence="9">
    <location>
        <begin position="137"/>
        <end position="156"/>
    </location>
</feature>
<keyword evidence="11" id="KW-1185">Reference proteome</keyword>
<feature type="transmembrane region" description="Helical" evidence="9">
    <location>
        <begin position="12"/>
        <end position="38"/>
    </location>
</feature>
<dbReference type="EMBL" id="JBHSWG010000004">
    <property type="protein sequence ID" value="MFC6762424.1"/>
    <property type="molecule type" value="Genomic_DNA"/>
</dbReference>
<keyword evidence="6 9" id="KW-1133">Transmembrane helix</keyword>
<keyword evidence="5" id="KW-0029">Amino-acid transport</keyword>
<accession>A0ABW2B9L9</accession>
<dbReference type="Proteomes" id="UP001596353">
    <property type="component" value="Unassembled WGS sequence"/>
</dbReference>
<reference evidence="11" key="1">
    <citation type="journal article" date="2019" name="Int. J. Syst. Evol. Microbiol.">
        <title>The Global Catalogue of Microorganisms (GCM) 10K type strain sequencing project: providing services to taxonomists for standard genome sequencing and annotation.</title>
        <authorList>
            <consortium name="The Broad Institute Genomics Platform"/>
            <consortium name="The Broad Institute Genome Sequencing Center for Infectious Disease"/>
            <person name="Wu L."/>
            <person name="Ma J."/>
        </authorList>
    </citation>
    <scope>NUCLEOTIDE SEQUENCE [LARGE SCALE GENOMIC DNA]</scope>
    <source>
        <strain evidence="11">CCUG 66188</strain>
    </source>
</reference>
<evidence type="ECO:0000256" key="2">
    <source>
        <dbReference type="ARBA" id="ARBA00022448"/>
    </source>
</evidence>
<keyword evidence="7 9" id="KW-0472">Membrane</keyword>
<dbReference type="InterPro" id="IPR052157">
    <property type="entry name" value="BCAA_transport_permease"/>
</dbReference>
<evidence type="ECO:0000256" key="5">
    <source>
        <dbReference type="ARBA" id="ARBA00022970"/>
    </source>
</evidence>
<evidence type="ECO:0000256" key="8">
    <source>
        <dbReference type="ARBA" id="ARBA00037998"/>
    </source>
</evidence>
<dbReference type="InterPro" id="IPR001851">
    <property type="entry name" value="ABC_transp_permease"/>
</dbReference>
<evidence type="ECO:0000256" key="9">
    <source>
        <dbReference type="SAM" id="Phobius"/>
    </source>
</evidence>